<sequence>MYRLLDEAMMKMSNEPLFLEPYFQEKIWGGDRLHTEYGYQIPSDHTGECWAISAHKHGPAIVENGPYKGLTLTEVWDKHREVFGNAKGDVFPLLTKILDAKADLSVQVHPDDAYAKEHEGELGKTECWYVLAADKGAQMYYGHHAKTREELAEMIENKQWDKLLRKIPVKAGDFLYVPAGTIHAIGKGIMVLETQQSSDTTYRLYDFDRVDKTTGKKRELHLKQSIDVTNVPHVDPKLDIQTTVTGDKKVTCFVDTDFFAVYKWEIDGSATFERQQAPYTLVSVLDGNGQLEVEGRTYELKKGMHFILPYAVKSWTLAGKMMLIASEPGKKA</sequence>
<comment type="similarity">
    <text evidence="2 7">Belongs to the mannose-6-phosphate isomerase type 1 family.</text>
</comment>
<accession>A0A0R2BBI3</accession>
<evidence type="ECO:0000256" key="7">
    <source>
        <dbReference type="PIRNR" id="PIRNR036894"/>
    </source>
</evidence>
<dbReference type="PANTHER" id="PTHR42742:SF3">
    <property type="entry name" value="FRUCTOKINASE"/>
    <property type="match status" value="1"/>
</dbReference>
<dbReference type="InterPro" id="IPR049071">
    <property type="entry name" value="MPI_cupin_dom"/>
</dbReference>
<proteinExistence type="inferred from homology"/>
<dbReference type="InterPro" id="IPR001250">
    <property type="entry name" value="Man6P_Isoase-1"/>
</dbReference>
<feature type="binding site" evidence="8">
    <location>
        <position position="109"/>
    </location>
    <ligand>
        <name>Zn(2+)</name>
        <dbReference type="ChEBI" id="CHEBI:29105"/>
    </ligand>
</feature>
<comment type="cofactor">
    <cofactor evidence="8">
        <name>Zn(2+)</name>
        <dbReference type="ChEBI" id="CHEBI:29105"/>
    </cofactor>
    <text evidence="8">Binds 1 zinc ion per subunit.</text>
</comment>
<dbReference type="GO" id="GO:0008270">
    <property type="term" value="F:zinc ion binding"/>
    <property type="evidence" value="ECO:0007669"/>
    <property type="project" value="UniProtKB-UniRule"/>
</dbReference>
<evidence type="ECO:0000256" key="2">
    <source>
        <dbReference type="ARBA" id="ARBA00010772"/>
    </source>
</evidence>
<evidence type="ECO:0000256" key="6">
    <source>
        <dbReference type="ARBA" id="ARBA00023235"/>
    </source>
</evidence>
<dbReference type="PIRSF" id="PIRSF036894">
    <property type="entry name" value="PMI_Firm_short"/>
    <property type="match status" value="1"/>
</dbReference>
<reference evidence="12 13" key="1">
    <citation type="journal article" date="2015" name="Genome Announc.">
        <title>Expanding the biotechnology potential of lactobacilli through comparative genomics of 213 strains and associated genera.</title>
        <authorList>
            <person name="Sun Z."/>
            <person name="Harris H.M."/>
            <person name="McCann A."/>
            <person name="Guo C."/>
            <person name="Argimon S."/>
            <person name="Zhang W."/>
            <person name="Yang X."/>
            <person name="Jeffery I.B."/>
            <person name="Cooney J.C."/>
            <person name="Kagawa T.F."/>
            <person name="Liu W."/>
            <person name="Song Y."/>
            <person name="Salvetti E."/>
            <person name="Wrobel A."/>
            <person name="Rasinkangas P."/>
            <person name="Parkhill J."/>
            <person name="Rea M.C."/>
            <person name="O'Sullivan O."/>
            <person name="Ritari J."/>
            <person name="Douillard F.P."/>
            <person name="Paul Ross R."/>
            <person name="Yang R."/>
            <person name="Briner A.E."/>
            <person name="Felis G.E."/>
            <person name="de Vos W.M."/>
            <person name="Barrangou R."/>
            <person name="Klaenhammer T.R."/>
            <person name="Caufield P.W."/>
            <person name="Cui Y."/>
            <person name="Zhang H."/>
            <person name="O'Toole P.W."/>
        </authorList>
    </citation>
    <scope>NUCLEOTIDE SEQUENCE [LARGE SCALE GENOMIC DNA]</scope>
    <source>
        <strain evidence="12 13">DSM 20452</strain>
    </source>
</reference>
<dbReference type="GO" id="GO:0005975">
    <property type="term" value="P:carbohydrate metabolic process"/>
    <property type="evidence" value="ECO:0007669"/>
    <property type="project" value="UniProtKB-UniRule"/>
</dbReference>
<evidence type="ECO:0000256" key="5">
    <source>
        <dbReference type="ARBA" id="ARBA00022833"/>
    </source>
</evidence>
<organism evidence="12 13">
    <name type="scientific">Ligilactobacillus murinus DSM 20452 = NBRC 14221</name>
    <dbReference type="NCBI Taxonomy" id="1423772"/>
    <lineage>
        <taxon>Bacteria</taxon>
        <taxon>Bacillati</taxon>
        <taxon>Bacillota</taxon>
        <taxon>Bacilli</taxon>
        <taxon>Lactobacillales</taxon>
        <taxon>Lactobacillaceae</taxon>
        <taxon>Ligilactobacillus</taxon>
    </lineage>
</organism>
<dbReference type="EC" id="5.3.1.8" evidence="3 7"/>
<evidence type="ECO:0000256" key="1">
    <source>
        <dbReference type="ARBA" id="ARBA00000757"/>
    </source>
</evidence>
<protein>
    <recommendedName>
        <fullName evidence="3 7">Mannose-6-phosphate isomerase</fullName>
        <ecNumber evidence="3 7">5.3.1.8</ecNumber>
    </recommendedName>
</protein>
<dbReference type="PATRIC" id="fig|1423772.3.peg.1761"/>
<evidence type="ECO:0000313" key="12">
    <source>
        <dbReference type="EMBL" id="KRM76487.1"/>
    </source>
</evidence>
<evidence type="ECO:0000256" key="9">
    <source>
        <dbReference type="PIRSR" id="PIRSR036894-2"/>
    </source>
</evidence>
<dbReference type="InterPro" id="IPR046457">
    <property type="entry name" value="PMI_typeI_cat"/>
</dbReference>
<dbReference type="CDD" id="cd07010">
    <property type="entry name" value="cupin_PMI_type_I_N_bac"/>
    <property type="match status" value="1"/>
</dbReference>
<dbReference type="Pfam" id="PF20511">
    <property type="entry name" value="PMI_typeI_cat"/>
    <property type="match status" value="1"/>
</dbReference>
<dbReference type="InterPro" id="IPR014628">
    <property type="entry name" value="Man6P_isomerase_Firm_short"/>
</dbReference>
<evidence type="ECO:0000256" key="8">
    <source>
        <dbReference type="PIRSR" id="PIRSR036894-1"/>
    </source>
</evidence>
<feature type="domain" description="Mannose-6-phosphate isomerase cupin" evidence="11">
    <location>
        <begin position="250"/>
        <end position="327"/>
    </location>
</feature>
<dbReference type="SUPFAM" id="SSF51182">
    <property type="entry name" value="RmlC-like cupins"/>
    <property type="match status" value="1"/>
</dbReference>
<dbReference type="PANTHER" id="PTHR42742">
    <property type="entry name" value="TRANSCRIPTIONAL REPRESSOR MPRA"/>
    <property type="match status" value="1"/>
</dbReference>
<dbReference type="Gene3D" id="2.60.120.10">
    <property type="entry name" value="Jelly Rolls"/>
    <property type="match status" value="2"/>
</dbReference>
<comment type="catalytic activity">
    <reaction evidence="1 7">
        <text>D-mannose 6-phosphate = D-fructose 6-phosphate</text>
        <dbReference type="Rhea" id="RHEA:12356"/>
        <dbReference type="ChEBI" id="CHEBI:58735"/>
        <dbReference type="ChEBI" id="CHEBI:61527"/>
        <dbReference type="EC" id="5.3.1.8"/>
    </reaction>
</comment>
<evidence type="ECO:0000313" key="13">
    <source>
        <dbReference type="Proteomes" id="UP000051612"/>
    </source>
</evidence>
<feature type="binding site" evidence="8">
    <location>
        <position position="126"/>
    </location>
    <ligand>
        <name>Zn(2+)</name>
        <dbReference type="ChEBI" id="CHEBI:29105"/>
    </ligand>
</feature>
<feature type="binding site" evidence="8">
    <location>
        <position position="183"/>
    </location>
    <ligand>
        <name>Zn(2+)</name>
        <dbReference type="ChEBI" id="CHEBI:29105"/>
    </ligand>
</feature>
<evidence type="ECO:0000256" key="3">
    <source>
        <dbReference type="ARBA" id="ARBA00011956"/>
    </source>
</evidence>
<comment type="caution">
    <text evidence="12">The sequence shown here is derived from an EMBL/GenBank/DDBJ whole genome shotgun (WGS) entry which is preliminary data.</text>
</comment>
<evidence type="ECO:0000259" key="11">
    <source>
        <dbReference type="Pfam" id="PF21621"/>
    </source>
</evidence>
<dbReference type="InterPro" id="IPR051804">
    <property type="entry name" value="Carb_Metab_Reg_Kinase/Isom"/>
</dbReference>
<keyword evidence="4 7" id="KW-0479">Metal-binding</keyword>
<gene>
    <name evidence="12" type="ORF">FC48_GL001654</name>
</gene>
<dbReference type="Pfam" id="PF21621">
    <property type="entry name" value="MPI_cupin_dom"/>
    <property type="match status" value="1"/>
</dbReference>
<name>A0A0R2BBI3_9LACO</name>
<feature type="active site" evidence="9">
    <location>
        <position position="203"/>
    </location>
</feature>
<keyword evidence="6 7" id="KW-0413">Isomerase</keyword>
<keyword evidence="5 7" id="KW-0862">Zinc</keyword>
<dbReference type="NCBIfam" id="TIGR00218">
    <property type="entry name" value="manA"/>
    <property type="match status" value="1"/>
</dbReference>
<dbReference type="GO" id="GO:0004476">
    <property type="term" value="F:mannose-6-phosphate isomerase activity"/>
    <property type="evidence" value="ECO:0007669"/>
    <property type="project" value="UniProtKB-UniRule"/>
</dbReference>
<feature type="domain" description="Phosphomannose isomerase type I catalytic" evidence="10">
    <location>
        <begin position="18"/>
        <end position="129"/>
    </location>
</feature>
<dbReference type="Proteomes" id="UP000051612">
    <property type="component" value="Unassembled WGS sequence"/>
</dbReference>
<dbReference type="EMBL" id="AYYN01000035">
    <property type="protein sequence ID" value="KRM76487.1"/>
    <property type="molecule type" value="Genomic_DNA"/>
</dbReference>
<dbReference type="InterPro" id="IPR011051">
    <property type="entry name" value="RmlC_Cupin_sf"/>
</dbReference>
<dbReference type="AlphaFoldDB" id="A0A0R2BBI3"/>
<evidence type="ECO:0000256" key="4">
    <source>
        <dbReference type="ARBA" id="ARBA00022723"/>
    </source>
</evidence>
<evidence type="ECO:0000259" key="10">
    <source>
        <dbReference type="Pfam" id="PF20511"/>
    </source>
</evidence>
<dbReference type="InterPro" id="IPR014710">
    <property type="entry name" value="RmlC-like_jellyroll"/>
</dbReference>